<keyword evidence="6 7" id="KW-0066">ATP synthesis</keyword>
<comment type="similarity">
    <text evidence="7">Belongs to the ATPase delta chain family.</text>
</comment>
<evidence type="ECO:0000256" key="4">
    <source>
        <dbReference type="ARBA" id="ARBA00023065"/>
    </source>
</evidence>
<evidence type="ECO:0000256" key="2">
    <source>
        <dbReference type="ARBA" id="ARBA00022448"/>
    </source>
</evidence>
<evidence type="ECO:0000313" key="9">
    <source>
        <dbReference type="Proteomes" id="UP000198976"/>
    </source>
</evidence>
<comment type="subcellular location">
    <subcellularLocation>
        <location evidence="7">Cell membrane</location>
        <topology evidence="7">Peripheral membrane protein</topology>
    </subcellularLocation>
    <subcellularLocation>
        <location evidence="1">Membrane</location>
    </subcellularLocation>
</comment>
<dbReference type="EMBL" id="LT629792">
    <property type="protein sequence ID" value="SDT97417.1"/>
    <property type="molecule type" value="Genomic_DNA"/>
</dbReference>
<evidence type="ECO:0000256" key="5">
    <source>
        <dbReference type="ARBA" id="ARBA00023136"/>
    </source>
</evidence>
<evidence type="ECO:0000313" key="8">
    <source>
        <dbReference type="EMBL" id="SDT97417.1"/>
    </source>
</evidence>
<dbReference type="InterPro" id="IPR000711">
    <property type="entry name" value="ATPase_OSCP/dsu"/>
</dbReference>
<keyword evidence="4 7" id="KW-0406">Ion transport</keyword>
<proteinExistence type="inferred from homology"/>
<reference evidence="8 9" key="1">
    <citation type="submission" date="2016-10" db="EMBL/GenBank/DDBJ databases">
        <authorList>
            <person name="Varghese N."/>
            <person name="Submissions S."/>
        </authorList>
    </citation>
    <scope>NUCLEOTIDE SEQUENCE [LARGE SCALE GENOMIC DNA]</scope>
    <source>
        <strain evidence="8 9">DSM 9169</strain>
    </source>
</reference>
<accession>A0ABY0V896</accession>
<dbReference type="NCBIfam" id="TIGR01145">
    <property type="entry name" value="ATP_synt_delta"/>
    <property type="match status" value="1"/>
</dbReference>
<dbReference type="PANTHER" id="PTHR11910">
    <property type="entry name" value="ATP SYNTHASE DELTA CHAIN"/>
    <property type="match status" value="1"/>
</dbReference>
<evidence type="ECO:0000256" key="7">
    <source>
        <dbReference type="HAMAP-Rule" id="MF_01416"/>
    </source>
</evidence>
<dbReference type="HAMAP" id="MF_01416">
    <property type="entry name" value="ATP_synth_delta_bact"/>
    <property type="match status" value="1"/>
</dbReference>
<evidence type="ECO:0000256" key="3">
    <source>
        <dbReference type="ARBA" id="ARBA00022781"/>
    </source>
</evidence>
<keyword evidence="7" id="KW-1003">Cell membrane</keyword>
<dbReference type="RefSeq" id="WP_092648679.1">
    <property type="nucleotide sequence ID" value="NZ_LT629792.1"/>
</dbReference>
<gene>
    <name evidence="7" type="primary">atpH</name>
    <name evidence="8" type="ORF">SAMN04489714_1351</name>
</gene>
<dbReference type="Proteomes" id="UP000198976">
    <property type="component" value="Chromosome I"/>
</dbReference>
<organism evidence="8 9">
    <name type="scientific">Schaalia radingae</name>
    <dbReference type="NCBI Taxonomy" id="131110"/>
    <lineage>
        <taxon>Bacteria</taxon>
        <taxon>Bacillati</taxon>
        <taxon>Actinomycetota</taxon>
        <taxon>Actinomycetes</taxon>
        <taxon>Actinomycetales</taxon>
        <taxon>Actinomycetaceae</taxon>
        <taxon>Schaalia</taxon>
    </lineage>
</organism>
<dbReference type="NCBIfam" id="NF009967">
    <property type="entry name" value="PRK13430.1"/>
    <property type="match status" value="1"/>
</dbReference>
<evidence type="ECO:0000256" key="6">
    <source>
        <dbReference type="ARBA" id="ARBA00023310"/>
    </source>
</evidence>
<keyword evidence="5 7" id="KW-0472">Membrane</keyword>
<dbReference type="PRINTS" id="PR00125">
    <property type="entry name" value="ATPASEDELTA"/>
</dbReference>
<comment type="function">
    <text evidence="7">F(1)F(0) ATP synthase produces ATP from ADP in the presence of a proton or sodium gradient. F-type ATPases consist of two structural domains, F(1) containing the extramembraneous catalytic core and F(0) containing the membrane proton channel, linked together by a central stalk and a peripheral stalk. During catalysis, ATP synthesis in the catalytic domain of F(1) is coupled via a rotary mechanism of the central stalk subunits to proton translocation.</text>
</comment>
<dbReference type="Pfam" id="PF00213">
    <property type="entry name" value="OSCP"/>
    <property type="match status" value="1"/>
</dbReference>
<protein>
    <recommendedName>
        <fullName evidence="7">ATP synthase subunit delta</fullName>
    </recommendedName>
    <alternativeName>
        <fullName evidence="7">ATP synthase F(1) sector subunit delta</fullName>
    </alternativeName>
    <alternativeName>
        <fullName evidence="7">F-type ATPase subunit delta</fullName>
        <shortName evidence="7">F-ATPase subunit delta</shortName>
    </alternativeName>
</protein>
<keyword evidence="9" id="KW-1185">Reference proteome</keyword>
<sequence length="275" mass="30270">MRRSSRMSVDAAQSVVSRILSPTSSETDQGLRVAEELFAIADMVRDDSRLGRSLTDPARAREDKVRLADDLFAAAVTSQTLEVIHTLVEGEWSSSSDIIEGLEQVGIHALLRDAKSHDGLDRVLSELSDIHQVLLSNRELRTQLSVLGRGSSDDRAALAEKIFGPHVSAWTLRIVRRQVGRLNKGQLMSHLRHIAQDAASLKDENLVSVISAGPLTDTQMHRLQTMLNEKLGETVSIDMTYDPSLIGGFRIISGDLVIDSSIATRLRQLHQSLAH</sequence>
<keyword evidence="3 7" id="KW-0375">Hydrogen ion transport</keyword>
<comment type="function">
    <text evidence="7">This protein is part of the stalk that links CF(0) to CF(1). It either transmits conformational changes from CF(0) to CF(1) or is implicated in proton conduction.</text>
</comment>
<keyword evidence="7" id="KW-0139">CF(1)</keyword>
<evidence type="ECO:0000256" key="1">
    <source>
        <dbReference type="ARBA" id="ARBA00004370"/>
    </source>
</evidence>
<keyword evidence="2 7" id="KW-0813">Transport</keyword>
<name>A0ABY0V896_9ACTO</name>